<dbReference type="InterPro" id="IPR001492">
    <property type="entry name" value="Flagellin"/>
</dbReference>
<accession>A0ABS7Y4T9</accession>
<proteinExistence type="inferred from homology"/>
<comment type="similarity">
    <text evidence="2">Belongs to the bacterial flagellin family.</text>
</comment>
<dbReference type="InterPro" id="IPR046358">
    <property type="entry name" value="Flagellin_C"/>
</dbReference>
<keyword evidence="6" id="KW-1185">Reference proteome</keyword>
<name>A0ABS7Y4T9_9BURK</name>
<comment type="caution">
    <text evidence="5">The sequence shown here is derived from an EMBL/GenBank/DDBJ whole genome shotgun (WGS) entry which is preliminary data.</text>
</comment>
<dbReference type="Pfam" id="PF00700">
    <property type="entry name" value="Flagellin_C"/>
    <property type="match status" value="1"/>
</dbReference>
<dbReference type="SUPFAM" id="SSF64518">
    <property type="entry name" value="Phase 1 flagellin"/>
    <property type="match status" value="1"/>
</dbReference>
<comment type="subcellular location">
    <subcellularLocation>
        <location evidence="1">Bacterial flagellum</location>
    </subcellularLocation>
</comment>
<sequence>MYQTDAAGTGSGGLTSARTGLNAASLSNPAAGGVSAPEATAATFTSTLTLSSTSEFKIGSGSTNAGTAALGLKAATYGAGRSGESLDKLDISTAEGANKAIVALDNALKTVNSARSNLGAIQNRFSAVVSNLQSTSENLSASRSRIRDADFAQETANMTRGQILQQAGTAMLAQANSLPNGVLSLLRG</sequence>
<organism evidence="5 6">
    <name type="scientific">Massilia hydrophila</name>
    <dbReference type="NCBI Taxonomy" id="3044279"/>
    <lineage>
        <taxon>Bacteria</taxon>
        <taxon>Pseudomonadati</taxon>
        <taxon>Pseudomonadota</taxon>
        <taxon>Betaproteobacteria</taxon>
        <taxon>Burkholderiales</taxon>
        <taxon>Oxalobacteraceae</taxon>
        <taxon>Telluria group</taxon>
        <taxon>Massilia</taxon>
    </lineage>
</organism>
<evidence type="ECO:0000256" key="3">
    <source>
        <dbReference type="ARBA" id="ARBA00023143"/>
    </source>
</evidence>
<feature type="domain" description="Flagellin C-terminal" evidence="4">
    <location>
        <begin position="103"/>
        <end position="186"/>
    </location>
</feature>
<dbReference type="InterPro" id="IPR042187">
    <property type="entry name" value="Flagellin_C_sub2"/>
</dbReference>
<gene>
    <name evidence="5" type="ORF">LE190_01915</name>
</gene>
<keyword evidence="3" id="KW-0975">Bacterial flagellum</keyword>
<dbReference type="PANTHER" id="PTHR42792">
    <property type="entry name" value="FLAGELLIN"/>
    <property type="match status" value="1"/>
</dbReference>
<evidence type="ECO:0000313" key="5">
    <source>
        <dbReference type="EMBL" id="MCA1854685.1"/>
    </source>
</evidence>
<reference evidence="5 6" key="1">
    <citation type="submission" date="2021-07" db="EMBL/GenBank/DDBJ databases">
        <title>Characterization of Violacein-producing bacteria and related species.</title>
        <authorList>
            <person name="Wilson H.S."/>
            <person name="De Leon M.E."/>
        </authorList>
    </citation>
    <scope>NUCLEOTIDE SEQUENCE [LARGE SCALE GENOMIC DNA]</scope>
    <source>
        <strain evidence="5 6">HSC-2F05</strain>
    </source>
</reference>
<dbReference type="EMBL" id="JAHYBX010000001">
    <property type="protein sequence ID" value="MCA1854685.1"/>
    <property type="molecule type" value="Genomic_DNA"/>
</dbReference>
<evidence type="ECO:0000256" key="1">
    <source>
        <dbReference type="ARBA" id="ARBA00004365"/>
    </source>
</evidence>
<evidence type="ECO:0000256" key="2">
    <source>
        <dbReference type="ARBA" id="ARBA00005709"/>
    </source>
</evidence>
<evidence type="ECO:0000259" key="4">
    <source>
        <dbReference type="Pfam" id="PF00700"/>
    </source>
</evidence>
<dbReference type="Gene3D" id="1.20.1330.10">
    <property type="entry name" value="f41 fragment of flagellin, N-terminal domain"/>
    <property type="match status" value="1"/>
</dbReference>
<protein>
    <recommendedName>
        <fullName evidence="4">Flagellin C-terminal domain-containing protein</fullName>
    </recommendedName>
</protein>
<dbReference type="Gene3D" id="6.10.10.10">
    <property type="entry name" value="Flagellar export chaperone, C-terminal domain"/>
    <property type="match status" value="1"/>
</dbReference>
<evidence type="ECO:0000313" key="6">
    <source>
        <dbReference type="Proteomes" id="UP001198602"/>
    </source>
</evidence>
<dbReference type="Proteomes" id="UP001198602">
    <property type="component" value="Unassembled WGS sequence"/>
</dbReference>
<dbReference type="PANTHER" id="PTHR42792:SF2">
    <property type="entry name" value="FLAGELLIN"/>
    <property type="match status" value="1"/>
</dbReference>